<dbReference type="Pfam" id="PF13432">
    <property type="entry name" value="TPR_16"/>
    <property type="match status" value="1"/>
</dbReference>
<dbReference type="Pfam" id="PF14559">
    <property type="entry name" value="TPR_19"/>
    <property type="match status" value="2"/>
</dbReference>
<dbReference type="SUPFAM" id="SSF81901">
    <property type="entry name" value="HCP-like"/>
    <property type="match status" value="1"/>
</dbReference>
<feature type="repeat" description="TPR" evidence="3">
    <location>
        <begin position="346"/>
        <end position="379"/>
    </location>
</feature>
<accession>A0A813HII3</accession>
<feature type="repeat" description="TPR" evidence="3">
    <location>
        <begin position="169"/>
        <end position="202"/>
    </location>
</feature>
<comment type="similarity">
    <text evidence="2">Belongs to the APC3/CDC27 family.</text>
</comment>
<sequence length="633" mass="68310">DRDSRSRYQEVEMEWSSLISTAGEVWNRLQALGHTCGAGEIKPRHQEAGLSHVFALHPLADEEPEAVRATQRGARLLHEGRVEESIRELHDARQLAPRCTDACNNLGCAYQANNDDSAAIYWYREALRLASHDETAVMAMALLEQRRGQVDEAQKMLVNFLQAVDSSHIGALRQLGRLHQREGHWSQAAGCFHRLIAIDPTNGEWPTQLQICMDQVPLKDNFGQAVPGRAFSFAERHAPADAQEQLRASSSRARGGYGGDLSATSTTCSSFNGDNRGFQQGVGSSSRGPGQGGRSFSPMQERGRGMGQDAAVSVQLGEARRQRENGRPDAALGIYRGVLRIDGRNTEALLGFADCQQDLGSFDAALEAVKQLLSATPDDPEANLRVAELLLDAGHDVDTAEPYLRRASQGDLGRSRSGGGGASWRLRLLCVEAEAALAREEFAKAMASASEAVRLDASSAKALLLLGHARLRVADYQASLRAVTAALDACGSSQSARRLRVTAHCLAAQAHERLREYPQAMSRASQALEEDPEGASLSSSAARVARAMALQQSGQAREAEAELMAVLQRNPQHCAARLQLAYCQLSAGDSARAAAILEALLAGQSSILRSQLGSAKIYLALSLDGLPDRRQRA</sequence>
<evidence type="ECO:0000313" key="6">
    <source>
        <dbReference type="Proteomes" id="UP000654075"/>
    </source>
</evidence>
<dbReference type="EMBL" id="CAJNNV010031665">
    <property type="protein sequence ID" value="CAE8637266.1"/>
    <property type="molecule type" value="Genomic_DNA"/>
</dbReference>
<evidence type="ECO:0000256" key="4">
    <source>
        <dbReference type="SAM" id="MobiDB-lite"/>
    </source>
</evidence>
<gene>
    <name evidence="5" type="ORF">PGLA1383_LOCUS52643</name>
</gene>
<dbReference type="Pfam" id="PF13176">
    <property type="entry name" value="TPR_7"/>
    <property type="match status" value="1"/>
</dbReference>
<evidence type="ECO:0000256" key="1">
    <source>
        <dbReference type="ARBA" id="ARBA00022803"/>
    </source>
</evidence>
<dbReference type="AlphaFoldDB" id="A0A813HII3"/>
<keyword evidence="6" id="KW-1185">Reference proteome</keyword>
<evidence type="ECO:0008006" key="7">
    <source>
        <dbReference type="Google" id="ProtNLM"/>
    </source>
</evidence>
<dbReference type="Gene3D" id="1.25.40.10">
    <property type="entry name" value="Tetratricopeptide repeat domain"/>
    <property type="match status" value="4"/>
</dbReference>
<proteinExistence type="inferred from homology"/>
<dbReference type="SMART" id="SM00028">
    <property type="entry name" value="TPR"/>
    <property type="match status" value="7"/>
</dbReference>
<protein>
    <recommendedName>
        <fullName evidence="7">UDP-N-acetylglucosamine--peptide N-acetylglucosaminyltransferase SPINDLY</fullName>
    </recommendedName>
</protein>
<feature type="compositionally biased region" description="Polar residues" evidence="4">
    <location>
        <begin position="262"/>
        <end position="273"/>
    </location>
</feature>
<evidence type="ECO:0000313" key="5">
    <source>
        <dbReference type="EMBL" id="CAE8637266.1"/>
    </source>
</evidence>
<comment type="caution">
    <text evidence="5">The sequence shown here is derived from an EMBL/GenBank/DDBJ whole genome shotgun (WGS) entry which is preliminary data.</text>
</comment>
<dbReference type="Proteomes" id="UP000654075">
    <property type="component" value="Unassembled WGS sequence"/>
</dbReference>
<feature type="region of interest" description="Disordered" evidence="4">
    <location>
        <begin position="236"/>
        <end position="310"/>
    </location>
</feature>
<feature type="non-terminal residue" evidence="5">
    <location>
        <position position="1"/>
    </location>
</feature>
<dbReference type="SUPFAM" id="SSF48452">
    <property type="entry name" value="TPR-like"/>
    <property type="match status" value="1"/>
</dbReference>
<name>A0A813HII3_POLGL</name>
<dbReference type="PROSITE" id="PS50005">
    <property type="entry name" value="TPR"/>
    <property type="match status" value="2"/>
</dbReference>
<dbReference type="OrthoDB" id="415573at2759"/>
<feature type="compositionally biased region" description="Low complexity" evidence="4">
    <location>
        <begin position="279"/>
        <end position="298"/>
    </location>
</feature>
<dbReference type="InterPro" id="IPR019734">
    <property type="entry name" value="TPR_rpt"/>
</dbReference>
<feature type="non-terminal residue" evidence="5">
    <location>
        <position position="633"/>
    </location>
</feature>
<organism evidence="5 6">
    <name type="scientific">Polarella glacialis</name>
    <name type="common">Dinoflagellate</name>
    <dbReference type="NCBI Taxonomy" id="89957"/>
    <lineage>
        <taxon>Eukaryota</taxon>
        <taxon>Sar</taxon>
        <taxon>Alveolata</taxon>
        <taxon>Dinophyceae</taxon>
        <taxon>Suessiales</taxon>
        <taxon>Suessiaceae</taxon>
        <taxon>Polarella</taxon>
    </lineage>
</organism>
<dbReference type="InterPro" id="IPR011990">
    <property type="entry name" value="TPR-like_helical_dom_sf"/>
</dbReference>
<keyword evidence="1 3" id="KW-0802">TPR repeat</keyword>
<reference evidence="5" key="1">
    <citation type="submission" date="2021-02" db="EMBL/GenBank/DDBJ databases">
        <authorList>
            <person name="Dougan E. K."/>
            <person name="Rhodes N."/>
            <person name="Thang M."/>
            <person name="Chan C."/>
        </authorList>
    </citation>
    <scope>NUCLEOTIDE SEQUENCE</scope>
</reference>
<evidence type="ECO:0000256" key="2">
    <source>
        <dbReference type="ARBA" id="ARBA00038210"/>
    </source>
</evidence>
<dbReference type="PANTHER" id="PTHR12558">
    <property type="entry name" value="CELL DIVISION CYCLE 16,23,27"/>
    <property type="match status" value="1"/>
</dbReference>
<dbReference type="PANTHER" id="PTHR12558:SF13">
    <property type="entry name" value="CELL DIVISION CYCLE PROTEIN 27 HOMOLOG"/>
    <property type="match status" value="1"/>
</dbReference>
<evidence type="ECO:0000256" key="3">
    <source>
        <dbReference type="PROSITE-ProRule" id="PRU00339"/>
    </source>
</evidence>